<protein>
    <recommendedName>
        <fullName evidence="10">Exonuclease domain-containing protein</fullName>
    </recommendedName>
</protein>
<evidence type="ECO:0000256" key="1">
    <source>
        <dbReference type="ARBA" id="ARBA00001946"/>
    </source>
</evidence>
<keyword evidence="3" id="KW-0479">Metal-binding</keyword>
<evidence type="ECO:0000256" key="4">
    <source>
        <dbReference type="ARBA" id="ARBA00022801"/>
    </source>
</evidence>
<sequence length="779" mass="85029">MRLEIPASSQLQHRDTLVVSAPVLGPFDTVNAGTGHFTMDSPSSWQRSTSSSRFSRSTGKMVVCPCPHPPPVDKTMMARYDKLEDGLRKNWASLHDSDADLKGTRSSASGEVASMEAMQQLQAQEARDAAELEEAQQSQVREWVARTVDKSSENDQYAKEALTSREEPADSVLQQQNEVLSATRSWRTDVRHHKKDPCSPITLKQQAEQRWKCLFGDAGVAYAPPGTGWAAYSGWKRDRYLGLKRGDVFELALRAQNVGTVSSITLPEELSKRITRMRSLPPVGAAYVGFLFVLRRSEKAGIFGRGGTLRGEGTGQDAATAQLSSRGIVETTDQWEWKQHCQIIEFAAIDAGAKGGEVTVNRAVEADCAPSSSSSIAAEGVRCRPQFNWEDIRSRAARCFAEDHGVGLERHKEIICDPGMPFFQEVWHAEVIPFLQRAAGGTGSVVLLAAHNGAAFDEYIMRKEITRLGLDLSRCPRLMFADPVAAVKQHYCYPAVAAEYAGQHLSLALANMHQKYVGYSKRDFKQHQALDDCIMLLEVLCYAPYVADVLADNICKMIGLQVPALASMLRWGPTATCSLPQQSKLDFVREYCGKRYLIKSTAFFQIPSVSVPVPAPASALPAVSMAPPPPSTPPPEWTVMPPPPPPPPVAPATVSPPVAPASVPASPPTSAPASPPMAPIAAPVRTVSEVEDELKKEMPKESPPMAPIAAPVRTVSEVEDELKKEMPKESPPTEPIAAPVRTVSEVEDEIKKEVPKEKQKKKSRAGWWDGNGSTLDVQT</sequence>
<feature type="region of interest" description="Disordered" evidence="7">
    <location>
        <begin position="152"/>
        <end position="172"/>
    </location>
</feature>
<dbReference type="SUPFAM" id="SSF53098">
    <property type="entry name" value="Ribonuclease H-like"/>
    <property type="match status" value="1"/>
</dbReference>
<dbReference type="GO" id="GO:0005737">
    <property type="term" value="C:cytoplasm"/>
    <property type="evidence" value="ECO:0007669"/>
    <property type="project" value="TreeGrafter"/>
</dbReference>
<dbReference type="GO" id="GO:0008296">
    <property type="term" value="F:3'-5'-DNA exonuclease activity"/>
    <property type="evidence" value="ECO:0007669"/>
    <property type="project" value="TreeGrafter"/>
</dbReference>
<dbReference type="PANTHER" id="PTHR13058">
    <property type="entry name" value="THREE PRIME REPAIR EXONUCLEASE 1, 2"/>
    <property type="match status" value="1"/>
</dbReference>
<dbReference type="Proteomes" id="UP000601435">
    <property type="component" value="Unassembled WGS sequence"/>
</dbReference>
<feature type="region of interest" description="Disordered" evidence="7">
    <location>
        <begin position="657"/>
        <end position="779"/>
    </location>
</feature>
<keyword evidence="4" id="KW-0378">Hydrolase</keyword>
<keyword evidence="6" id="KW-0460">Magnesium</keyword>
<evidence type="ECO:0000313" key="8">
    <source>
        <dbReference type="EMBL" id="CAE7451154.1"/>
    </source>
</evidence>
<dbReference type="EMBL" id="CAJNJA010019838">
    <property type="protein sequence ID" value="CAE7451154.1"/>
    <property type="molecule type" value="Genomic_DNA"/>
</dbReference>
<evidence type="ECO:0000256" key="5">
    <source>
        <dbReference type="ARBA" id="ARBA00022839"/>
    </source>
</evidence>
<feature type="compositionally biased region" description="Pro residues" evidence="7">
    <location>
        <begin position="665"/>
        <end position="678"/>
    </location>
</feature>
<evidence type="ECO:0000256" key="7">
    <source>
        <dbReference type="SAM" id="MobiDB-lite"/>
    </source>
</evidence>
<dbReference type="GO" id="GO:0006308">
    <property type="term" value="P:DNA catabolic process"/>
    <property type="evidence" value="ECO:0007669"/>
    <property type="project" value="TreeGrafter"/>
</dbReference>
<dbReference type="GO" id="GO:0003676">
    <property type="term" value="F:nucleic acid binding"/>
    <property type="evidence" value="ECO:0007669"/>
    <property type="project" value="InterPro"/>
</dbReference>
<keyword evidence="5" id="KW-0269">Exonuclease</keyword>
<evidence type="ECO:0000256" key="2">
    <source>
        <dbReference type="ARBA" id="ARBA00022722"/>
    </source>
</evidence>
<evidence type="ECO:0008006" key="10">
    <source>
        <dbReference type="Google" id="ProtNLM"/>
    </source>
</evidence>
<accession>A0A812RSR3</accession>
<organism evidence="8 9">
    <name type="scientific">Symbiodinium necroappetens</name>
    <dbReference type="NCBI Taxonomy" id="1628268"/>
    <lineage>
        <taxon>Eukaryota</taxon>
        <taxon>Sar</taxon>
        <taxon>Alveolata</taxon>
        <taxon>Dinophyceae</taxon>
        <taxon>Suessiales</taxon>
        <taxon>Symbiodiniaceae</taxon>
        <taxon>Symbiodinium</taxon>
    </lineage>
</organism>
<comment type="cofactor">
    <cofactor evidence="1">
        <name>Mg(2+)</name>
        <dbReference type="ChEBI" id="CHEBI:18420"/>
    </cofactor>
</comment>
<keyword evidence="2" id="KW-0540">Nuclease</keyword>
<dbReference type="OrthoDB" id="437424at2759"/>
<evidence type="ECO:0000313" key="9">
    <source>
        <dbReference type="Proteomes" id="UP000601435"/>
    </source>
</evidence>
<proteinExistence type="predicted"/>
<dbReference type="Gene3D" id="3.30.420.10">
    <property type="entry name" value="Ribonuclease H-like superfamily/Ribonuclease H"/>
    <property type="match status" value="1"/>
</dbReference>
<evidence type="ECO:0000256" key="3">
    <source>
        <dbReference type="ARBA" id="ARBA00022723"/>
    </source>
</evidence>
<reference evidence="8" key="1">
    <citation type="submission" date="2021-02" db="EMBL/GenBank/DDBJ databases">
        <authorList>
            <person name="Dougan E. K."/>
            <person name="Rhodes N."/>
            <person name="Thang M."/>
            <person name="Chan C."/>
        </authorList>
    </citation>
    <scope>NUCLEOTIDE SEQUENCE</scope>
</reference>
<feature type="compositionally biased region" description="Basic and acidic residues" evidence="7">
    <location>
        <begin position="152"/>
        <end position="168"/>
    </location>
</feature>
<feature type="compositionally biased region" description="Low complexity" evidence="7">
    <location>
        <begin position="41"/>
        <end position="60"/>
    </location>
</feature>
<evidence type="ECO:0000256" key="6">
    <source>
        <dbReference type="ARBA" id="ARBA00022842"/>
    </source>
</evidence>
<dbReference type="InterPro" id="IPR012337">
    <property type="entry name" value="RNaseH-like_sf"/>
</dbReference>
<dbReference type="InterPro" id="IPR040393">
    <property type="entry name" value="TREX1/2"/>
</dbReference>
<dbReference type="InterPro" id="IPR036397">
    <property type="entry name" value="RNaseH_sf"/>
</dbReference>
<dbReference type="PANTHER" id="PTHR13058:SF19">
    <property type="entry name" value="LD40940P"/>
    <property type="match status" value="1"/>
</dbReference>
<comment type="caution">
    <text evidence="8">The sequence shown here is derived from an EMBL/GenBank/DDBJ whole genome shotgun (WGS) entry which is preliminary data.</text>
</comment>
<keyword evidence="9" id="KW-1185">Reference proteome</keyword>
<feature type="region of interest" description="Disordered" evidence="7">
    <location>
        <begin position="38"/>
        <end position="60"/>
    </location>
</feature>
<name>A0A812RSR3_9DINO</name>
<dbReference type="GO" id="GO:0046872">
    <property type="term" value="F:metal ion binding"/>
    <property type="evidence" value="ECO:0007669"/>
    <property type="project" value="UniProtKB-KW"/>
</dbReference>
<dbReference type="AlphaFoldDB" id="A0A812RSR3"/>
<gene>
    <name evidence="8" type="ORF">SNEC2469_LOCUS12504</name>
</gene>